<dbReference type="Pfam" id="PF08783">
    <property type="entry name" value="DWNN"/>
    <property type="match status" value="1"/>
</dbReference>
<protein>
    <submittedName>
        <fullName evidence="2">DWNN domain-containing protein</fullName>
    </submittedName>
</protein>
<dbReference type="AlphaFoldDB" id="A0A8R1IFN0"/>
<name>A0A8R1IFN0_CAEJA</name>
<evidence type="ECO:0000313" key="2">
    <source>
        <dbReference type="EnsemblMetazoa" id="CJA28202.1"/>
    </source>
</evidence>
<feature type="domain" description="DWNN" evidence="1">
    <location>
        <begin position="4"/>
        <end position="67"/>
    </location>
</feature>
<sequence>MSSIHYKFRAELDYKTLQFDGLHIRGEQLVREICAKENLKIELFDLQLQTFQAYCAHGSNFGGKIYQ</sequence>
<dbReference type="EnsemblMetazoa" id="CJA28202.1">
    <property type="protein sequence ID" value="CJA28202.1"/>
    <property type="gene ID" value="WBGene00183776"/>
</dbReference>
<reference evidence="3" key="1">
    <citation type="submission" date="2010-08" db="EMBL/GenBank/DDBJ databases">
        <authorList>
            <consortium name="Caenorhabditis japonica Sequencing Consortium"/>
            <person name="Wilson R.K."/>
        </authorList>
    </citation>
    <scope>NUCLEOTIDE SEQUENCE [LARGE SCALE GENOMIC DNA]</scope>
    <source>
        <strain evidence="3">DF5081</strain>
    </source>
</reference>
<dbReference type="PROSITE" id="PS51282">
    <property type="entry name" value="DWNN"/>
    <property type="match status" value="1"/>
</dbReference>
<proteinExistence type="predicted"/>
<accession>A0A8R1IFN0</accession>
<dbReference type="Proteomes" id="UP000005237">
    <property type="component" value="Unassembled WGS sequence"/>
</dbReference>
<dbReference type="InterPro" id="IPR014891">
    <property type="entry name" value="DWNN_domain"/>
</dbReference>
<dbReference type="GO" id="GO:0008270">
    <property type="term" value="F:zinc ion binding"/>
    <property type="evidence" value="ECO:0007669"/>
    <property type="project" value="InterPro"/>
</dbReference>
<dbReference type="SMART" id="SM01180">
    <property type="entry name" value="DWNN"/>
    <property type="match status" value="1"/>
</dbReference>
<keyword evidence="3" id="KW-1185">Reference proteome</keyword>
<dbReference type="Gene3D" id="3.10.20.90">
    <property type="entry name" value="Phosphatidylinositol 3-kinase Catalytic Subunit, Chain A, domain 1"/>
    <property type="match status" value="1"/>
</dbReference>
<reference evidence="2" key="2">
    <citation type="submission" date="2022-06" db="UniProtKB">
        <authorList>
            <consortium name="EnsemblMetazoa"/>
        </authorList>
    </citation>
    <scope>IDENTIFICATION</scope>
    <source>
        <strain evidence="2">DF5081</strain>
    </source>
</reference>
<organism evidence="2 3">
    <name type="scientific">Caenorhabditis japonica</name>
    <dbReference type="NCBI Taxonomy" id="281687"/>
    <lineage>
        <taxon>Eukaryota</taxon>
        <taxon>Metazoa</taxon>
        <taxon>Ecdysozoa</taxon>
        <taxon>Nematoda</taxon>
        <taxon>Chromadorea</taxon>
        <taxon>Rhabditida</taxon>
        <taxon>Rhabditina</taxon>
        <taxon>Rhabditomorpha</taxon>
        <taxon>Rhabditoidea</taxon>
        <taxon>Rhabditidae</taxon>
        <taxon>Peloderinae</taxon>
        <taxon>Caenorhabditis</taxon>
    </lineage>
</organism>
<evidence type="ECO:0000313" key="3">
    <source>
        <dbReference type="Proteomes" id="UP000005237"/>
    </source>
</evidence>
<evidence type="ECO:0000259" key="1">
    <source>
        <dbReference type="PROSITE" id="PS51282"/>
    </source>
</evidence>